<reference evidence="2" key="1">
    <citation type="submission" date="2021-01" db="EMBL/GenBank/DDBJ databases">
        <authorList>
            <person name="Corre E."/>
            <person name="Pelletier E."/>
            <person name="Niang G."/>
            <person name="Scheremetjew M."/>
            <person name="Finn R."/>
            <person name="Kale V."/>
            <person name="Holt S."/>
            <person name="Cochrane G."/>
            <person name="Meng A."/>
            <person name="Brown T."/>
            <person name="Cohen L."/>
        </authorList>
    </citation>
    <scope>NUCLEOTIDE SEQUENCE</scope>
    <source>
        <strain evidence="2">10249 10 AB</strain>
    </source>
</reference>
<dbReference type="InterPro" id="IPR015946">
    <property type="entry name" value="KH_dom-like_a/b"/>
</dbReference>
<evidence type="ECO:0008006" key="3">
    <source>
        <dbReference type="Google" id="ProtNLM"/>
    </source>
</evidence>
<feature type="compositionally biased region" description="Low complexity" evidence="1">
    <location>
        <begin position="131"/>
        <end position="151"/>
    </location>
</feature>
<feature type="compositionally biased region" description="Polar residues" evidence="1">
    <location>
        <begin position="152"/>
        <end position="165"/>
    </location>
</feature>
<name>A0A7S4AJZ8_9STRA</name>
<dbReference type="AlphaFoldDB" id="A0A7S4AJZ8"/>
<evidence type="ECO:0000256" key="1">
    <source>
        <dbReference type="SAM" id="MobiDB-lite"/>
    </source>
</evidence>
<evidence type="ECO:0000313" key="2">
    <source>
        <dbReference type="EMBL" id="CAE0718359.1"/>
    </source>
</evidence>
<gene>
    <name evidence="2" type="ORF">PAUS00366_LOCUS11113</name>
</gene>
<accession>A0A7S4AJZ8</accession>
<protein>
    <recommendedName>
        <fullName evidence="3">OsmC-like protein</fullName>
    </recommendedName>
</protein>
<dbReference type="Gene3D" id="3.30.300.20">
    <property type="match status" value="1"/>
</dbReference>
<organism evidence="2">
    <name type="scientific">Pseudo-nitzschia australis</name>
    <dbReference type="NCBI Taxonomy" id="44445"/>
    <lineage>
        <taxon>Eukaryota</taxon>
        <taxon>Sar</taxon>
        <taxon>Stramenopiles</taxon>
        <taxon>Ochrophyta</taxon>
        <taxon>Bacillariophyta</taxon>
        <taxon>Bacillariophyceae</taxon>
        <taxon>Bacillariophycidae</taxon>
        <taxon>Bacillariales</taxon>
        <taxon>Bacillariaceae</taxon>
        <taxon>Pseudo-nitzschia</taxon>
    </lineage>
</organism>
<proteinExistence type="predicted"/>
<dbReference type="EMBL" id="HBIX01015260">
    <property type="protein sequence ID" value="CAE0718359.1"/>
    <property type="molecule type" value="Transcribed_RNA"/>
</dbReference>
<dbReference type="InterPro" id="IPR036102">
    <property type="entry name" value="OsmC/Ohrsf"/>
</dbReference>
<sequence>MLISILPPLPRTAAVSLPPFRKGMLLLPLFLSPSMAKRYSSSWLVLPPPHTSTGSTGAAFATMATAARQRLQVFGGDQKGMASWIAPPSLSLPLLSSQPIGTKLFSSSPNNPAVAAEKSATACTTTATKSYSLEGSGTTGTSVTVSTSNTGHQITTDVPKTMGGQNSGPQPVELLLASWMGCTQATASFVGRQLLLFEKQQQQQEGEPQQTPARRRRSGTVKLLLEFENIQAFRDERGALELPISKTPEVPSRLQRITGRIRVAVHLVDRGIGNGEKTTVAIKLRLDPEELQLLKKQTEYRCPIANMILASGCEIDVEWMQEDDE</sequence>
<feature type="region of interest" description="Disordered" evidence="1">
    <location>
        <begin position="131"/>
        <end position="165"/>
    </location>
</feature>
<dbReference type="SUPFAM" id="SSF82784">
    <property type="entry name" value="OsmC-like"/>
    <property type="match status" value="1"/>
</dbReference>